<dbReference type="GO" id="GO:0005886">
    <property type="term" value="C:plasma membrane"/>
    <property type="evidence" value="ECO:0007669"/>
    <property type="project" value="UniProtKB-SubCell"/>
</dbReference>
<accession>A0A516H745</accession>
<evidence type="ECO:0000256" key="3">
    <source>
        <dbReference type="ARBA" id="ARBA00022448"/>
    </source>
</evidence>
<feature type="transmembrane region" description="Helical" evidence="8">
    <location>
        <begin position="31"/>
        <end position="55"/>
    </location>
</feature>
<dbReference type="OrthoDB" id="7028171at2"/>
<dbReference type="AlphaFoldDB" id="A0A516H745"/>
<comment type="subcellular location">
    <subcellularLocation>
        <location evidence="1 8">Cell membrane</location>
        <topology evidence="1 8">Multi-pass membrane protein</topology>
    </subcellularLocation>
</comment>
<dbReference type="Proteomes" id="UP000317496">
    <property type="component" value="Chromosome"/>
</dbReference>
<dbReference type="InterPro" id="IPR052017">
    <property type="entry name" value="TSUP"/>
</dbReference>
<evidence type="ECO:0000313" key="10">
    <source>
        <dbReference type="Proteomes" id="UP000317496"/>
    </source>
</evidence>
<organism evidence="9 10">
    <name type="scientific">Ferrovibrio terrae</name>
    <dbReference type="NCBI Taxonomy" id="2594003"/>
    <lineage>
        <taxon>Bacteria</taxon>
        <taxon>Pseudomonadati</taxon>
        <taxon>Pseudomonadota</taxon>
        <taxon>Alphaproteobacteria</taxon>
        <taxon>Rhodospirillales</taxon>
        <taxon>Rhodospirillaceae</taxon>
        <taxon>Ferrovibrio</taxon>
    </lineage>
</organism>
<evidence type="ECO:0000313" key="9">
    <source>
        <dbReference type="EMBL" id="QDO99597.1"/>
    </source>
</evidence>
<evidence type="ECO:0000256" key="6">
    <source>
        <dbReference type="ARBA" id="ARBA00022989"/>
    </source>
</evidence>
<evidence type="ECO:0000256" key="8">
    <source>
        <dbReference type="RuleBase" id="RU363041"/>
    </source>
</evidence>
<keyword evidence="7 8" id="KW-0472">Membrane</keyword>
<feature type="transmembrane region" description="Helical" evidence="8">
    <location>
        <begin position="195"/>
        <end position="213"/>
    </location>
</feature>
<protein>
    <recommendedName>
        <fullName evidence="8">Probable membrane transporter protein</fullName>
    </recommendedName>
</protein>
<keyword evidence="6 8" id="KW-1133">Transmembrane helix</keyword>
<comment type="similarity">
    <text evidence="2 8">Belongs to the 4-toluene sulfonate uptake permease (TSUP) (TC 2.A.102) family.</text>
</comment>
<keyword evidence="4 8" id="KW-1003">Cell membrane</keyword>
<feature type="transmembrane region" description="Helical" evidence="8">
    <location>
        <begin position="100"/>
        <end position="117"/>
    </location>
</feature>
<keyword evidence="3" id="KW-0813">Transport</keyword>
<feature type="transmembrane region" description="Helical" evidence="8">
    <location>
        <begin position="7"/>
        <end position="25"/>
    </location>
</feature>
<feature type="transmembrane region" description="Helical" evidence="8">
    <location>
        <begin position="166"/>
        <end position="189"/>
    </location>
</feature>
<dbReference type="KEGG" id="fer:FNB15_02050"/>
<evidence type="ECO:0000256" key="5">
    <source>
        <dbReference type="ARBA" id="ARBA00022692"/>
    </source>
</evidence>
<dbReference type="Pfam" id="PF01925">
    <property type="entry name" value="TauE"/>
    <property type="match status" value="1"/>
</dbReference>
<evidence type="ECO:0000256" key="4">
    <source>
        <dbReference type="ARBA" id="ARBA00022475"/>
    </source>
</evidence>
<reference evidence="9 10" key="1">
    <citation type="submission" date="2019-07" db="EMBL/GenBank/DDBJ databases">
        <title>Genome sequencing for Ferrovibrio sp. K5.</title>
        <authorList>
            <person name="Park S.-J."/>
        </authorList>
    </citation>
    <scope>NUCLEOTIDE SEQUENCE [LARGE SCALE GENOMIC DNA]</scope>
    <source>
        <strain evidence="9 10">K5</strain>
    </source>
</reference>
<feature type="transmembrane region" description="Helical" evidence="8">
    <location>
        <begin position="76"/>
        <end position="94"/>
    </location>
</feature>
<proteinExistence type="inferred from homology"/>
<feature type="transmembrane region" description="Helical" evidence="8">
    <location>
        <begin position="225"/>
        <end position="243"/>
    </location>
</feature>
<sequence length="251" mass="26938">MIADPWFYAAAFPAVLITGMSKGGFGPGTSLIALPLLALVLPPIQAAAIMLPVLCAMDLAGLWGFRGKWDRRNMKIILAGAMVGIAIGTATAGYVSDSGVQVIVGAVAVAFALQKWLKRGQDAPTQPNTLKGLFWSACSGFTSFIAHAGGPPLQVYLLPQRLDKTIFVGTTIIFFAVVNYVKLIPYWWLGQFTPGNLATGAVLVPVAVGGVYLGMWLHHKMSDALFYRIVYVFVFIVGLKLLYDGLGLKLF</sequence>
<evidence type="ECO:0000256" key="1">
    <source>
        <dbReference type="ARBA" id="ARBA00004651"/>
    </source>
</evidence>
<dbReference type="PANTHER" id="PTHR30269">
    <property type="entry name" value="TRANSMEMBRANE PROTEIN YFCA"/>
    <property type="match status" value="1"/>
</dbReference>
<dbReference type="EMBL" id="CP041636">
    <property type="protein sequence ID" value="QDO99597.1"/>
    <property type="molecule type" value="Genomic_DNA"/>
</dbReference>
<keyword evidence="5 8" id="KW-0812">Transmembrane</keyword>
<keyword evidence="10" id="KW-1185">Reference proteome</keyword>
<gene>
    <name evidence="9" type="ORF">FNB15_02050</name>
</gene>
<dbReference type="PANTHER" id="PTHR30269:SF37">
    <property type="entry name" value="MEMBRANE TRANSPORTER PROTEIN"/>
    <property type="match status" value="1"/>
</dbReference>
<evidence type="ECO:0000256" key="7">
    <source>
        <dbReference type="ARBA" id="ARBA00023136"/>
    </source>
</evidence>
<evidence type="ECO:0000256" key="2">
    <source>
        <dbReference type="ARBA" id="ARBA00009142"/>
    </source>
</evidence>
<dbReference type="InterPro" id="IPR002781">
    <property type="entry name" value="TM_pro_TauE-like"/>
</dbReference>
<name>A0A516H745_9PROT</name>